<dbReference type="Gene3D" id="3.40.50.720">
    <property type="entry name" value="NAD(P)-binding Rossmann-like Domain"/>
    <property type="match status" value="1"/>
</dbReference>
<evidence type="ECO:0000259" key="4">
    <source>
        <dbReference type="Pfam" id="PF02737"/>
    </source>
</evidence>
<dbReference type="SUPFAM" id="SSF51735">
    <property type="entry name" value="NAD(P)-binding Rossmann-fold domains"/>
    <property type="match status" value="1"/>
</dbReference>
<dbReference type="InterPro" id="IPR006176">
    <property type="entry name" value="3-OHacyl-CoA_DH_NAD-bd"/>
</dbReference>
<name>A0A0L1JU07_9RHOB</name>
<dbReference type="EMBL" id="AQQZ01000001">
    <property type="protein sequence ID" value="KNG95259.1"/>
    <property type="molecule type" value="Genomic_DNA"/>
</dbReference>
<feature type="site" description="Important for catalytic activity" evidence="2">
    <location>
        <position position="136"/>
    </location>
</feature>
<keyword evidence="6" id="KW-1185">Reference proteome</keyword>
<gene>
    <name evidence="5" type="ORF">ATO11_01070</name>
</gene>
<accession>A0A0L1JU07</accession>
<dbReference type="GO" id="GO:0016616">
    <property type="term" value="F:oxidoreductase activity, acting on the CH-OH group of donors, NAD or NADP as acceptor"/>
    <property type="evidence" value="ECO:0007669"/>
    <property type="project" value="InterPro"/>
</dbReference>
<dbReference type="PANTHER" id="PTHR48075:SF5">
    <property type="entry name" value="3-HYDROXYBUTYRYL-COA DEHYDROGENASE"/>
    <property type="match status" value="1"/>
</dbReference>
<comment type="caution">
    <text evidence="5">The sequence shown here is derived from an EMBL/GenBank/DDBJ whole genome shotgun (WGS) entry which is preliminary data.</text>
</comment>
<evidence type="ECO:0000256" key="2">
    <source>
        <dbReference type="PIRSR" id="PIRSR000105-1"/>
    </source>
</evidence>
<dbReference type="Pfam" id="PF02737">
    <property type="entry name" value="3HCDH_N"/>
    <property type="match status" value="1"/>
</dbReference>
<dbReference type="GO" id="GO:0006631">
    <property type="term" value="P:fatty acid metabolic process"/>
    <property type="evidence" value="ECO:0007669"/>
    <property type="project" value="InterPro"/>
</dbReference>
<dbReference type="InterPro" id="IPR022694">
    <property type="entry name" value="3-OHacyl-CoA_DH"/>
</dbReference>
<feature type="domain" description="3-hydroxyacyl-CoA dehydrogenase C-terminal" evidence="3">
    <location>
        <begin position="183"/>
        <end position="251"/>
    </location>
</feature>
<evidence type="ECO:0000259" key="3">
    <source>
        <dbReference type="Pfam" id="PF00725"/>
    </source>
</evidence>
<organism evidence="5 6">
    <name type="scientific">Pseudaestuariivita atlantica</name>
    <dbReference type="NCBI Taxonomy" id="1317121"/>
    <lineage>
        <taxon>Bacteria</taxon>
        <taxon>Pseudomonadati</taxon>
        <taxon>Pseudomonadota</taxon>
        <taxon>Alphaproteobacteria</taxon>
        <taxon>Rhodobacterales</taxon>
        <taxon>Paracoccaceae</taxon>
        <taxon>Pseudaestuariivita</taxon>
    </lineage>
</organism>
<protein>
    <submittedName>
        <fullName evidence="5">3-hydroxyacyl-CoA dehydrogenase</fullName>
    </submittedName>
</protein>
<sequence length="309" mass="33296">MREPIGILGAGVIGASWTALFCAGGHPVRVFDPVDGAEAFVRRYVADAWPVLQDLGLTGADAPPQFDFVQNAKDAVKDAVFIQENVPERLPVKHALYQEIEPHLRQDAVIATSASGLMLSELQEAWDDPAPLILGHPFNPPHLIPLVEVMGNDHTRPGAVEVAEALYAANGKVTIRVQKEVPGHVANRLQAALWREAINLARDGVASVGDIDKAIWSGPGLRWAAGGPTTLWHMAAGPGGIAEYCARYGPSFDRWWADMKDARMTPEVIRMLADGVAEATDGRDLESLATARDDLITAMLRATAGKPRI</sequence>
<dbReference type="Proteomes" id="UP000036938">
    <property type="component" value="Unassembled WGS sequence"/>
</dbReference>
<proteinExistence type="predicted"/>
<dbReference type="InterPro" id="IPR036291">
    <property type="entry name" value="NAD(P)-bd_dom_sf"/>
</dbReference>
<dbReference type="STRING" id="1317121.ATO11_01070"/>
<dbReference type="Pfam" id="PF00725">
    <property type="entry name" value="3HCDH"/>
    <property type="match status" value="1"/>
</dbReference>
<dbReference type="InterPro" id="IPR008927">
    <property type="entry name" value="6-PGluconate_DH-like_C_sf"/>
</dbReference>
<dbReference type="PATRIC" id="fig|1317121.7.peg.214"/>
<keyword evidence="1" id="KW-0560">Oxidoreductase</keyword>
<dbReference type="OrthoDB" id="9803287at2"/>
<dbReference type="GO" id="GO:0070403">
    <property type="term" value="F:NAD+ binding"/>
    <property type="evidence" value="ECO:0007669"/>
    <property type="project" value="InterPro"/>
</dbReference>
<dbReference type="RefSeq" id="WP_050528979.1">
    <property type="nucleotide sequence ID" value="NZ_AQQZ01000001.1"/>
</dbReference>
<dbReference type="Gene3D" id="1.10.1040.10">
    <property type="entry name" value="N-(1-d-carboxylethyl)-l-norvaline Dehydrogenase, domain 2"/>
    <property type="match status" value="1"/>
</dbReference>
<dbReference type="PIRSF" id="PIRSF000105">
    <property type="entry name" value="HCDH"/>
    <property type="match status" value="1"/>
</dbReference>
<evidence type="ECO:0000313" key="6">
    <source>
        <dbReference type="Proteomes" id="UP000036938"/>
    </source>
</evidence>
<feature type="domain" description="3-hydroxyacyl-CoA dehydrogenase NAD binding" evidence="4">
    <location>
        <begin position="5"/>
        <end position="180"/>
    </location>
</feature>
<dbReference type="PANTHER" id="PTHR48075">
    <property type="entry name" value="3-HYDROXYACYL-COA DEHYDROGENASE FAMILY PROTEIN"/>
    <property type="match status" value="1"/>
</dbReference>
<dbReference type="InterPro" id="IPR006108">
    <property type="entry name" value="3HC_DH_C"/>
</dbReference>
<evidence type="ECO:0000256" key="1">
    <source>
        <dbReference type="ARBA" id="ARBA00023002"/>
    </source>
</evidence>
<dbReference type="SUPFAM" id="SSF48179">
    <property type="entry name" value="6-phosphogluconate dehydrogenase C-terminal domain-like"/>
    <property type="match status" value="1"/>
</dbReference>
<dbReference type="AlphaFoldDB" id="A0A0L1JU07"/>
<evidence type="ECO:0000313" key="5">
    <source>
        <dbReference type="EMBL" id="KNG95259.1"/>
    </source>
</evidence>
<reference evidence="5 6" key="1">
    <citation type="journal article" date="2015" name="Int. J. Syst. Evol. Microbiol.">
        <title>Aestuariivita atlantica sp. nov., isolated from deep sea sediment of the Atlantic Ocean.</title>
        <authorList>
            <person name="Li G."/>
            <person name="Lai Q."/>
            <person name="Du Y."/>
            <person name="Liu X."/>
            <person name="Sun F."/>
            <person name="Shao Z."/>
        </authorList>
    </citation>
    <scope>NUCLEOTIDE SEQUENCE [LARGE SCALE GENOMIC DNA]</scope>
    <source>
        <strain evidence="5 6">22II-S11-z3</strain>
    </source>
</reference>
<dbReference type="InterPro" id="IPR013328">
    <property type="entry name" value="6PGD_dom2"/>
</dbReference>